<dbReference type="Proteomes" id="UP000700334">
    <property type="component" value="Unassembled WGS sequence"/>
</dbReference>
<accession>A0A8J6DS28</accession>
<comment type="caution">
    <text evidence="2">The sequence shown here is derived from an EMBL/GenBank/DDBJ whole genome shotgun (WGS) entry which is preliminary data.</text>
</comment>
<sequence>KKCTKYKFSHKLTHKRKCEKQSIYIDARHECEKDTMDNWDEEKMEEVMNKKYSEEEKKKQKQKSKECGNFTLMPLKTRNIAVWGYNLEGCDICKYYHALPLGFVLKKRYVKKKGQTSKQGTLEINGCEVFEFHAELLEEEEKQEETDYTYYIQKTDGDKADDSVRINDVDFSLAGNGERCDLEKGNEGEEQENGAIHTVS</sequence>
<dbReference type="AlphaFoldDB" id="A0A8J6DS28"/>
<dbReference type="GO" id="GO:0005829">
    <property type="term" value="C:cytosol"/>
    <property type="evidence" value="ECO:0007669"/>
    <property type="project" value="TreeGrafter"/>
</dbReference>
<dbReference type="GO" id="GO:0003729">
    <property type="term" value="F:mRNA binding"/>
    <property type="evidence" value="ECO:0007669"/>
    <property type="project" value="TreeGrafter"/>
</dbReference>
<dbReference type="PANTHER" id="PTHR12681:SF0">
    <property type="entry name" value="ZINC FINGER CCCH DOMAIN-CONTAINING PROTEIN 15"/>
    <property type="match status" value="1"/>
</dbReference>
<organism evidence="2 3">
    <name type="scientific">Galemys pyrenaicus</name>
    <name type="common">Iberian desman</name>
    <name type="synonym">Pyrenean desman</name>
    <dbReference type="NCBI Taxonomy" id="202257"/>
    <lineage>
        <taxon>Eukaryota</taxon>
        <taxon>Metazoa</taxon>
        <taxon>Chordata</taxon>
        <taxon>Craniata</taxon>
        <taxon>Vertebrata</taxon>
        <taxon>Euteleostomi</taxon>
        <taxon>Mammalia</taxon>
        <taxon>Eutheria</taxon>
        <taxon>Laurasiatheria</taxon>
        <taxon>Eulipotyphla</taxon>
        <taxon>Talpidae</taxon>
        <taxon>Galemys</taxon>
    </lineage>
</organism>
<keyword evidence="3" id="KW-1185">Reference proteome</keyword>
<evidence type="ECO:0000313" key="2">
    <source>
        <dbReference type="EMBL" id="KAG8519817.1"/>
    </source>
</evidence>
<protein>
    <submittedName>
        <fullName evidence="2">Zinc finger CCCH domain-containing protein 15</fullName>
    </submittedName>
</protein>
<gene>
    <name evidence="2" type="ORF">J0S82_020901</name>
</gene>
<dbReference type="GO" id="GO:0002181">
    <property type="term" value="P:cytoplasmic translation"/>
    <property type="evidence" value="ECO:0007669"/>
    <property type="project" value="TreeGrafter"/>
</dbReference>
<dbReference type="EMBL" id="JAGFMF010011595">
    <property type="protein sequence ID" value="KAG8519817.1"/>
    <property type="molecule type" value="Genomic_DNA"/>
</dbReference>
<evidence type="ECO:0000256" key="1">
    <source>
        <dbReference type="SAM" id="MobiDB-lite"/>
    </source>
</evidence>
<reference evidence="2" key="1">
    <citation type="journal article" date="2021" name="Evol. Appl.">
        <title>The genome of the Pyrenean desman and the effects of bottlenecks and inbreeding on the genomic landscape of an endangered species.</title>
        <authorList>
            <person name="Escoda L."/>
            <person name="Castresana J."/>
        </authorList>
    </citation>
    <scope>NUCLEOTIDE SEQUENCE</scope>
    <source>
        <strain evidence="2">IBE-C5619</strain>
    </source>
</reference>
<feature type="non-terminal residue" evidence="2">
    <location>
        <position position="200"/>
    </location>
</feature>
<proteinExistence type="predicted"/>
<dbReference type="OrthoDB" id="278280at2759"/>
<feature type="region of interest" description="Disordered" evidence="1">
    <location>
        <begin position="180"/>
        <end position="200"/>
    </location>
</feature>
<dbReference type="PANTHER" id="PTHR12681">
    <property type="entry name" value="ZINC FINGER-CONTAINING PROTEIN P48ZNF"/>
    <property type="match status" value="1"/>
</dbReference>
<evidence type="ECO:0000313" key="3">
    <source>
        <dbReference type="Proteomes" id="UP000700334"/>
    </source>
</evidence>
<feature type="non-terminal residue" evidence="2">
    <location>
        <position position="1"/>
    </location>
</feature>
<name>A0A8J6DS28_GALPY</name>